<proteinExistence type="predicted"/>
<reference evidence="2 3" key="1">
    <citation type="journal article" date="2023" name="Commun. Biol.">
        <title>Reorganization of the ancestral sex-determining regions during the evolution of trioecy in Pleodorina starrii.</title>
        <authorList>
            <person name="Takahashi K."/>
            <person name="Suzuki S."/>
            <person name="Kawai-Toyooka H."/>
            <person name="Yamamoto K."/>
            <person name="Hamaji T."/>
            <person name="Ootsuki R."/>
            <person name="Yamaguchi H."/>
            <person name="Kawachi M."/>
            <person name="Higashiyama T."/>
            <person name="Nozaki H."/>
        </authorList>
    </citation>
    <scope>NUCLEOTIDE SEQUENCE [LARGE SCALE GENOMIC DNA]</scope>
    <source>
        <strain evidence="2 3">NIES-4479</strain>
    </source>
</reference>
<protein>
    <submittedName>
        <fullName evidence="2">Uncharacterized protein</fullName>
    </submittedName>
</protein>
<dbReference type="Proteomes" id="UP001165080">
    <property type="component" value="Unassembled WGS sequence"/>
</dbReference>
<dbReference type="AlphaFoldDB" id="A0A9W6BV84"/>
<accession>A0A9W6BV84</accession>
<comment type="caution">
    <text evidence="2">The sequence shown here is derived from an EMBL/GenBank/DDBJ whole genome shotgun (WGS) entry which is preliminary data.</text>
</comment>
<gene>
    <name evidence="2" type="primary">PLESTB002043</name>
    <name evidence="2" type="ORF">PLESTB_001361300</name>
</gene>
<keyword evidence="3" id="KW-1185">Reference proteome</keyword>
<feature type="region of interest" description="Disordered" evidence="1">
    <location>
        <begin position="74"/>
        <end position="104"/>
    </location>
</feature>
<evidence type="ECO:0000313" key="3">
    <source>
        <dbReference type="Proteomes" id="UP001165080"/>
    </source>
</evidence>
<organism evidence="2 3">
    <name type="scientific">Pleodorina starrii</name>
    <dbReference type="NCBI Taxonomy" id="330485"/>
    <lineage>
        <taxon>Eukaryota</taxon>
        <taxon>Viridiplantae</taxon>
        <taxon>Chlorophyta</taxon>
        <taxon>core chlorophytes</taxon>
        <taxon>Chlorophyceae</taxon>
        <taxon>CS clade</taxon>
        <taxon>Chlamydomonadales</taxon>
        <taxon>Volvocaceae</taxon>
        <taxon>Pleodorina</taxon>
    </lineage>
</organism>
<evidence type="ECO:0000256" key="1">
    <source>
        <dbReference type="SAM" id="MobiDB-lite"/>
    </source>
</evidence>
<evidence type="ECO:0000313" key="2">
    <source>
        <dbReference type="EMBL" id="GLC58460.1"/>
    </source>
</evidence>
<dbReference type="EMBL" id="BRXU01000022">
    <property type="protein sequence ID" value="GLC58460.1"/>
    <property type="molecule type" value="Genomic_DNA"/>
</dbReference>
<name>A0A9W6BV84_9CHLO</name>
<sequence length="182" mass="19367">MVLWILVTSQLGHYSKRFGPQRLPGAMAGLPIGARWLPGAETQRRTGGLRRNRCPASHPWGDLGKKAENIVGSQLGSGGGRVQLGGRARPGELRRRPTTAPDPFNVFSLLTPELDGGFDWGDDNDDDSAPPVLLRRSASAGVEGSRHSAAAAARRKAMAAMGLDRRTSVLVTRQAETHGGQG</sequence>